<evidence type="ECO:0000313" key="7">
    <source>
        <dbReference type="WBParaSite" id="GPUH_0000779801-mRNA-1"/>
    </source>
</evidence>
<sequence>MSKTIRKCTLTLKASLPTPSLLELRAFHATLGVEVHPLIFHTNRGQIRFNVWDTAGQEKFGGLRDGYYIQGMFTAFN</sequence>
<evidence type="ECO:0000256" key="3">
    <source>
        <dbReference type="ARBA" id="ARBA00022927"/>
    </source>
</evidence>
<dbReference type="Proteomes" id="UP000271098">
    <property type="component" value="Unassembled WGS sequence"/>
</dbReference>
<dbReference type="GO" id="GO:0003924">
    <property type="term" value="F:GTPase activity"/>
    <property type="evidence" value="ECO:0007669"/>
    <property type="project" value="InterPro"/>
</dbReference>
<evidence type="ECO:0000313" key="6">
    <source>
        <dbReference type="Proteomes" id="UP000271098"/>
    </source>
</evidence>
<gene>
    <name evidence="5" type="ORF">GPUH_LOCUS7788</name>
</gene>
<evidence type="ECO:0000256" key="4">
    <source>
        <dbReference type="ARBA" id="ARBA00023134"/>
    </source>
</evidence>
<dbReference type="AlphaFoldDB" id="A0A183DGE8"/>
<evidence type="ECO:0000256" key="2">
    <source>
        <dbReference type="ARBA" id="ARBA00022741"/>
    </source>
</evidence>
<dbReference type="WBParaSite" id="GPUH_0000779801-mRNA-1">
    <property type="protein sequence ID" value="GPUH_0000779801-mRNA-1"/>
    <property type="gene ID" value="GPUH_0000779801"/>
</dbReference>
<evidence type="ECO:0000256" key="1">
    <source>
        <dbReference type="ARBA" id="ARBA00022448"/>
    </source>
</evidence>
<organism evidence="7">
    <name type="scientific">Gongylonema pulchrum</name>
    <dbReference type="NCBI Taxonomy" id="637853"/>
    <lineage>
        <taxon>Eukaryota</taxon>
        <taxon>Metazoa</taxon>
        <taxon>Ecdysozoa</taxon>
        <taxon>Nematoda</taxon>
        <taxon>Chromadorea</taxon>
        <taxon>Rhabditida</taxon>
        <taxon>Spirurina</taxon>
        <taxon>Spiruromorpha</taxon>
        <taxon>Spiruroidea</taxon>
        <taxon>Gongylonematidae</taxon>
        <taxon>Gongylonema</taxon>
    </lineage>
</organism>
<dbReference type="GO" id="GO:0006606">
    <property type="term" value="P:protein import into nucleus"/>
    <property type="evidence" value="ECO:0007669"/>
    <property type="project" value="TreeGrafter"/>
</dbReference>
<dbReference type="SUPFAM" id="SSF52540">
    <property type="entry name" value="P-loop containing nucleoside triphosphate hydrolases"/>
    <property type="match status" value="1"/>
</dbReference>
<dbReference type="Pfam" id="PF00071">
    <property type="entry name" value="Ras"/>
    <property type="match status" value="1"/>
</dbReference>
<dbReference type="Gene3D" id="3.40.50.300">
    <property type="entry name" value="P-loop containing nucleotide triphosphate hydrolases"/>
    <property type="match status" value="1"/>
</dbReference>
<reference evidence="5 6" key="2">
    <citation type="submission" date="2018-11" db="EMBL/GenBank/DDBJ databases">
        <authorList>
            <consortium name="Pathogen Informatics"/>
        </authorList>
    </citation>
    <scope>NUCLEOTIDE SEQUENCE [LARGE SCALE GENOMIC DNA]</scope>
</reference>
<keyword evidence="3" id="KW-0653">Protein transport</keyword>
<keyword evidence="6" id="KW-1185">Reference proteome</keyword>
<dbReference type="InterPro" id="IPR027417">
    <property type="entry name" value="P-loop_NTPase"/>
</dbReference>
<dbReference type="GO" id="GO:0000054">
    <property type="term" value="P:ribosomal subunit export from nucleus"/>
    <property type="evidence" value="ECO:0007669"/>
    <property type="project" value="TreeGrafter"/>
</dbReference>
<dbReference type="EMBL" id="UYRT01021012">
    <property type="protein sequence ID" value="VDK59673.1"/>
    <property type="molecule type" value="Genomic_DNA"/>
</dbReference>
<dbReference type="PANTHER" id="PTHR24071">
    <property type="entry name" value="RAN GTPASE"/>
    <property type="match status" value="1"/>
</dbReference>
<proteinExistence type="predicted"/>
<name>A0A183DGE8_9BILA</name>
<dbReference type="GO" id="GO:0005634">
    <property type="term" value="C:nucleus"/>
    <property type="evidence" value="ECO:0007669"/>
    <property type="project" value="TreeGrafter"/>
</dbReference>
<keyword evidence="1" id="KW-0813">Transport</keyword>
<reference evidence="7" key="1">
    <citation type="submission" date="2016-06" db="UniProtKB">
        <authorList>
            <consortium name="WormBaseParasite"/>
        </authorList>
    </citation>
    <scope>IDENTIFICATION</scope>
</reference>
<accession>A0A183DGE8</accession>
<dbReference type="InterPro" id="IPR002041">
    <property type="entry name" value="Ran_GTPase"/>
</dbReference>
<dbReference type="OrthoDB" id="48625at2759"/>
<keyword evidence="4" id="KW-0342">GTP-binding</keyword>
<protein>
    <submittedName>
        <fullName evidence="7">GTP-binding nuclear protein</fullName>
    </submittedName>
</protein>
<dbReference type="GO" id="GO:0005737">
    <property type="term" value="C:cytoplasm"/>
    <property type="evidence" value="ECO:0007669"/>
    <property type="project" value="TreeGrafter"/>
</dbReference>
<evidence type="ECO:0000313" key="5">
    <source>
        <dbReference type="EMBL" id="VDK59673.1"/>
    </source>
</evidence>
<dbReference type="InterPro" id="IPR001806">
    <property type="entry name" value="Small_GTPase"/>
</dbReference>
<dbReference type="GO" id="GO:0005525">
    <property type="term" value="F:GTP binding"/>
    <property type="evidence" value="ECO:0007669"/>
    <property type="project" value="UniProtKB-KW"/>
</dbReference>
<keyword evidence="2" id="KW-0547">Nucleotide-binding</keyword>
<dbReference type="PANTHER" id="PTHR24071:SF0">
    <property type="entry name" value="GTP-BINDING NUCLEAR PROTEIN RAN"/>
    <property type="match status" value="1"/>
</dbReference>